<evidence type="ECO:0000256" key="3">
    <source>
        <dbReference type="ARBA" id="ARBA00022525"/>
    </source>
</evidence>
<evidence type="ECO:0000313" key="7">
    <source>
        <dbReference type="EnsemblPlants" id="ORUFI01G22310.1"/>
    </source>
</evidence>
<reference evidence="7" key="2">
    <citation type="submission" date="2015-06" db="UniProtKB">
        <authorList>
            <consortium name="EnsemblPlants"/>
        </authorList>
    </citation>
    <scope>IDENTIFICATION</scope>
</reference>
<dbReference type="Gramene" id="ORUFI01G22310.1">
    <property type="protein sequence ID" value="ORUFI01G22310.1"/>
    <property type="gene ID" value="ORUFI01G22310"/>
</dbReference>
<dbReference type="InterPro" id="IPR006946">
    <property type="entry name" value="DGR2-like_dom"/>
</dbReference>
<dbReference type="Proteomes" id="UP000008022">
    <property type="component" value="Unassembled WGS sequence"/>
</dbReference>
<evidence type="ECO:0000256" key="2">
    <source>
        <dbReference type="ARBA" id="ARBA00004613"/>
    </source>
</evidence>
<dbReference type="HOGENOM" id="CLU_2021211_0_0_1"/>
<evidence type="ECO:0000256" key="5">
    <source>
        <dbReference type="ARBA" id="ARBA00023180"/>
    </source>
</evidence>
<protein>
    <recommendedName>
        <fullName evidence="6">DUF642 domain-containing protein</fullName>
    </recommendedName>
</protein>
<evidence type="ECO:0000256" key="4">
    <source>
        <dbReference type="ARBA" id="ARBA00022729"/>
    </source>
</evidence>
<feature type="domain" description="DUF642" evidence="6">
    <location>
        <begin position="30"/>
        <end position="76"/>
    </location>
</feature>
<proteinExistence type="predicted"/>
<accession>A0A0E0MY52</accession>
<evidence type="ECO:0000259" key="6">
    <source>
        <dbReference type="Pfam" id="PF04862"/>
    </source>
</evidence>
<dbReference type="PANTHER" id="PTHR31265">
    <property type="entry name" value="OS02G0527500 PROTEIN-RELATED"/>
    <property type="match status" value="1"/>
</dbReference>
<evidence type="ECO:0000313" key="8">
    <source>
        <dbReference type="Proteomes" id="UP000008022"/>
    </source>
</evidence>
<keyword evidence="8" id="KW-1185">Reference proteome</keyword>
<dbReference type="GO" id="GO:0005576">
    <property type="term" value="C:extracellular region"/>
    <property type="evidence" value="ECO:0007669"/>
    <property type="project" value="UniProtKB-SubCell"/>
</dbReference>
<dbReference type="InterPro" id="IPR052437">
    <property type="entry name" value="Pectin_Meth_Modulator"/>
</dbReference>
<dbReference type="PROSITE" id="PS51257">
    <property type="entry name" value="PROKAR_LIPOPROTEIN"/>
    <property type="match status" value="1"/>
</dbReference>
<comment type="subcellular location">
    <subcellularLocation>
        <location evidence="1">Cell envelope</location>
    </subcellularLocation>
    <subcellularLocation>
        <location evidence="2">Secreted</location>
    </subcellularLocation>
</comment>
<reference evidence="8" key="1">
    <citation type="submission" date="2013-06" db="EMBL/GenBank/DDBJ databases">
        <authorList>
            <person name="Zhao Q."/>
        </authorList>
    </citation>
    <scope>NUCLEOTIDE SEQUENCE</scope>
    <source>
        <strain evidence="8">cv. W1943</strain>
    </source>
</reference>
<organism evidence="7 8">
    <name type="scientific">Oryza rufipogon</name>
    <name type="common">Brownbeard rice</name>
    <name type="synonym">Asian wild rice</name>
    <dbReference type="NCBI Taxonomy" id="4529"/>
    <lineage>
        <taxon>Eukaryota</taxon>
        <taxon>Viridiplantae</taxon>
        <taxon>Streptophyta</taxon>
        <taxon>Embryophyta</taxon>
        <taxon>Tracheophyta</taxon>
        <taxon>Spermatophyta</taxon>
        <taxon>Magnoliopsida</taxon>
        <taxon>Liliopsida</taxon>
        <taxon>Poales</taxon>
        <taxon>Poaceae</taxon>
        <taxon>BOP clade</taxon>
        <taxon>Oryzoideae</taxon>
        <taxon>Oryzeae</taxon>
        <taxon>Oryzinae</taxon>
        <taxon>Oryza</taxon>
    </lineage>
</organism>
<dbReference type="Pfam" id="PF04862">
    <property type="entry name" value="DUF642"/>
    <property type="match status" value="1"/>
</dbReference>
<dbReference type="PANTHER" id="PTHR31265:SF7">
    <property type="entry name" value="OS04G0494800 PROTEIN"/>
    <property type="match status" value="1"/>
</dbReference>
<keyword evidence="5" id="KW-0325">Glycoprotein</keyword>
<keyword evidence="3" id="KW-0964">Secreted</keyword>
<name>A0A0E0MY52_ORYRU</name>
<evidence type="ECO:0000256" key="1">
    <source>
        <dbReference type="ARBA" id="ARBA00004196"/>
    </source>
</evidence>
<sequence length="123" mass="13494">MSARSSPSLPTTWASCCVPCSPRRSWPRSATTGPSGWDSYSWAFTAKHSVVLFIVHNPGVSDDEACGPLIDSFAIKTLQPPQRTKEWGLRGGPVDEDDYSSLFPWTILSTTKSVKYIDAAHYA</sequence>
<dbReference type="STRING" id="4529.A0A0E0MY52"/>
<dbReference type="AlphaFoldDB" id="A0A0E0MY52"/>
<keyword evidence="4" id="KW-0732">Signal</keyword>
<dbReference type="EnsemblPlants" id="ORUFI01G22310.1">
    <property type="protein sequence ID" value="ORUFI01G22310.1"/>
    <property type="gene ID" value="ORUFI01G22310"/>
</dbReference>